<dbReference type="Proteomes" id="UP000263596">
    <property type="component" value="Unassembled WGS sequence"/>
</dbReference>
<dbReference type="Proteomes" id="UP000595320">
    <property type="component" value="Plasmid unnamed2"/>
</dbReference>
<dbReference type="RefSeq" id="WP_004986465.1">
    <property type="nucleotide sequence ID" value="NZ_BCMC01000046.1"/>
</dbReference>
<keyword evidence="2" id="KW-0238">DNA-binding</keyword>
<accession>A0A3F3L8V4</accession>
<evidence type="ECO:0000313" key="5">
    <source>
        <dbReference type="Proteomes" id="UP000595320"/>
    </source>
</evidence>
<dbReference type="Gene3D" id="1.10.1220.10">
    <property type="entry name" value="Met repressor-like"/>
    <property type="match status" value="1"/>
</dbReference>
<dbReference type="GO" id="GO:0006355">
    <property type="term" value="P:regulation of DNA-templated transcription"/>
    <property type="evidence" value="ECO:0007669"/>
    <property type="project" value="InterPro"/>
</dbReference>
<dbReference type="GO" id="GO:0003677">
    <property type="term" value="F:DNA binding"/>
    <property type="evidence" value="ECO:0007669"/>
    <property type="project" value="UniProtKB-KW"/>
</dbReference>
<name>A0A3F3L8V4_9GAMM</name>
<evidence type="ECO:0000313" key="2">
    <source>
        <dbReference type="EMBL" id="HCK29757.1"/>
    </source>
</evidence>
<sequence>MNKPQTLDTQFKLRLPTTLKLKIENEAQGLKRSMNAEIVARLENSFNFKKLDNNSVLNQYQLIDRKKELSNRLTKAIELFNSLQVKEIKYTHIAEQLGYETAEPVLDWIQGKHEPSFHQLREIAEYLKVNPSWLVHGDGEIST</sequence>
<dbReference type="PROSITE" id="PS50943">
    <property type="entry name" value="HTH_CROC1"/>
    <property type="match status" value="1"/>
</dbReference>
<dbReference type="SUPFAM" id="SSF47413">
    <property type="entry name" value="lambda repressor-like DNA-binding domains"/>
    <property type="match status" value="1"/>
</dbReference>
<keyword evidence="3" id="KW-0614">Plasmid</keyword>
<dbReference type="EMBL" id="DPVE01000110">
    <property type="protein sequence ID" value="HCK29757.1"/>
    <property type="molecule type" value="Genomic_DNA"/>
</dbReference>
<dbReference type="InterPro" id="IPR010985">
    <property type="entry name" value="Ribbon_hlx_hlx"/>
</dbReference>
<evidence type="ECO:0000313" key="3">
    <source>
        <dbReference type="EMBL" id="QQT87966.1"/>
    </source>
</evidence>
<geneLocation type="plasmid" evidence="3 5">
    <name>unnamed2</name>
</geneLocation>
<dbReference type="InterPro" id="IPR013321">
    <property type="entry name" value="Arc_rbn_hlx_hlx"/>
</dbReference>
<dbReference type="InterPro" id="IPR005569">
    <property type="entry name" value="Arc_DNA-bd_dom"/>
</dbReference>
<dbReference type="AlphaFoldDB" id="A0A3F3L8V4"/>
<reference evidence="2 4" key="1">
    <citation type="journal article" date="2018" name="Nat. Biotechnol.">
        <title>A standardized bacterial taxonomy based on genome phylogeny substantially revises the tree of life.</title>
        <authorList>
            <person name="Parks D.H."/>
            <person name="Chuvochina M."/>
            <person name="Waite D.W."/>
            <person name="Rinke C."/>
            <person name="Skarshewski A."/>
            <person name="Chaumeil P.A."/>
            <person name="Hugenholtz P."/>
        </authorList>
    </citation>
    <scope>NUCLEOTIDE SEQUENCE [LARGE SCALE GENOMIC DNA]</scope>
    <source>
        <strain evidence="2">UBA9669</strain>
    </source>
</reference>
<dbReference type="Gene3D" id="1.10.260.40">
    <property type="entry name" value="lambda repressor-like DNA-binding domains"/>
    <property type="match status" value="1"/>
</dbReference>
<dbReference type="CDD" id="cd00093">
    <property type="entry name" value="HTH_XRE"/>
    <property type="match status" value="1"/>
</dbReference>
<gene>
    <name evidence="2" type="ORF">DHW29_05910</name>
    <name evidence="3" type="ORF">I6I53_16150</name>
</gene>
<proteinExistence type="predicted"/>
<dbReference type="InterPro" id="IPR001387">
    <property type="entry name" value="Cro/C1-type_HTH"/>
</dbReference>
<protein>
    <submittedName>
        <fullName evidence="2">Arc family DNA-binding protein</fullName>
    </submittedName>
</protein>
<feature type="domain" description="HTH cro/C1-type" evidence="1">
    <location>
        <begin position="108"/>
        <end position="134"/>
    </location>
</feature>
<evidence type="ECO:0000259" key="1">
    <source>
        <dbReference type="PROSITE" id="PS50943"/>
    </source>
</evidence>
<dbReference type="InterPro" id="IPR010982">
    <property type="entry name" value="Lambda_DNA-bd_dom_sf"/>
</dbReference>
<dbReference type="Pfam" id="PF03869">
    <property type="entry name" value="Arc"/>
    <property type="match status" value="1"/>
</dbReference>
<dbReference type="EMBL" id="CP068177">
    <property type="protein sequence ID" value="QQT87966.1"/>
    <property type="molecule type" value="Genomic_DNA"/>
</dbReference>
<evidence type="ECO:0000313" key="4">
    <source>
        <dbReference type="Proteomes" id="UP000263596"/>
    </source>
</evidence>
<organism evidence="2 4">
    <name type="scientific">Acinetobacter ursingii</name>
    <dbReference type="NCBI Taxonomy" id="108980"/>
    <lineage>
        <taxon>Bacteria</taxon>
        <taxon>Pseudomonadati</taxon>
        <taxon>Pseudomonadota</taxon>
        <taxon>Gammaproteobacteria</taxon>
        <taxon>Moraxellales</taxon>
        <taxon>Moraxellaceae</taxon>
        <taxon>Acinetobacter</taxon>
    </lineage>
</organism>
<dbReference type="SUPFAM" id="SSF47598">
    <property type="entry name" value="Ribbon-helix-helix"/>
    <property type="match status" value="1"/>
</dbReference>
<reference evidence="3 5" key="2">
    <citation type="submission" date="2021-01" db="EMBL/GenBank/DDBJ databases">
        <title>FDA dAtabase for Regulatory Grade micrObial Sequences (FDA-ARGOS): Supporting development and validation of Infectious Disease Dx tests.</title>
        <authorList>
            <person name="Sproer C."/>
            <person name="Gronow S."/>
            <person name="Severitt S."/>
            <person name="Schroder I."/>
            <person name="Tallon L."/>
            <person name="Sadzewicz L."/>
            <person name="Zhao X."/>
            <person name="Boylan J."/>
            <person name="Ott S."/>
            <person name="Bowen H."/>
            <person name="Vavikolanu K."/>
            <person name="Mehta A."/>
            <person name="Aluvathingal J."/>
            <person name="Nadendla S."/>
            <person name="Lowell S."/>
            <person name="Myers T."/>
            <person name="Yan Y."/>
            <person name="Sichtig H."/>
        </authorList>
    </citation>
    <scope>NUCLEOTIDE SEQUENCE [LARGE SCALE GENOMIC DNA]</scope>
    <source>
        <strain evidence="3 5">FDAARGOS_1096</strain>
        <plasmid evidence="3 5">unnamed2</plasmid>
    </source>
</reference>